<comment type="caution">
    <text evidence="1">The sequence shown here is derived from an EMBL/GenBank/DDBJ whole genome shotgun (WGS) entry which is preliminary data.</text>
</comment>
<protein>
    <submittedName>
        <fullName evidence="1">Uncharacterized protein</fullName>
    </submittedName>
</protein>
<gene>
    <name evidence="1" type="ORF">CI610_02131</name>
</gene>
<reference evidence="1" key="1">
    <citation type="journal article" date="2017" name="Appl. Environ. Microbiol.">
        <title>Molecular characterization of an Endozoicomonas-like organism causing infection in king scallop Pecten maximus L.</title>
        <authorList>
            <person name="Cano I."/>
            <person name="van Aerle R."/>
            <person name="Ross S."/>
            <person name="Verner-Jeffreys D.W."/>
            <person name="Paley R.K."/>
            <person name="Rimmer G."/>
            <person name="Ryder D."/>
            <person name="Hooper P."/>
            <person name="Stone D."/>
            <person name="Feist S.W."/>
        </authorList>
    </citation>
    <scope>NUCLEOTIDE SEQUENCE</scope>
</reference>
<sequence>MHLPSLLVISSLAILQTQATENTEPTEPRSLLNHDGIEPFLYLDDFLPDSVGFFIHSDKKLPDNISNISSKLLSTSNPASVLTNDLSGSENPVKGYNTHIDILEDGMNVNFTYRY</sequence>
<accession>A0A2H9T6R4</accession>
<name>A0A2H9T6R4_9ZZZZ</name>
<organism evidence="1">
    <name type="scientific">invertebrate metagenome</name>
    <dbReference type="NCBI Taxonomy" id="1711999"/>
    <lineage>
        <taxon>unclassified sequences</taxon>
        <taxon>metagenomes</taxon>
        <taxon>organismal metagenomes</taxon>
    </lineage>
</organism>
<dbReference type="AlphaFoldDB" id="A0A2H9T6R4"/>
<proteinExistence type="predicted"/>
<dbReference type="EMBL" id="NSIT01000115">
    <property type="protein sequence ID" value="PJE78920.1"/>
    <property type="molecule type" value="Genomic_DNA"/>
</dbReference>
<evidence type="ECO:0000313" key="1">
    <source>
        <dbReference type="EMBL" id="PJE78920.1"/>
    </source>
</evidence>